<evidence type="ECO:0008006" key="5">
    <source>
        <dbReference type="Google" id="ProtNLM"/>
    </source>
</evidence>
<dbReference type="Proteomes" id="UP001320119">
    <property type="component" value="Chromosome"/>
</dbReference>
<dbReference type="InterPro" id="IPR011447">
    <property type="entry name" value="DUF1552"/>
</dbReference>
<dbReference type="EMBL" id="AP023086">
    <property type="protein sequence ID" value="BCD99618.1"/>
    <property type="molecule type" value="Genomic_DNA"/>
</dbReference>
<accession>A0AAN2BLY6</accession>
<dbReference type="Pfam" id="PF07586">
    <property type="entry name" value="HXXSHH"/>
    <property type="match status" value="1"/>
</dbReference>
<feature type="coiled-coil region" evidence="1">
    <location>
        <begin position="197"/>
        <end position="234"/>
    </location>
</feature>
<dbReference type="AlphaFoldDB" id="A0AAN2BLY6"/>
<keyword evidence="1" id="KW-0175">Coiled coil</keyword>
<organism evidence="3 4">
    <name type="scientific">Marinagarivorans cellulosilyticus</name>
    <dbReference type="NCBI Taxonomy" id="2721545"/>
    <lineage>
        <taxon>Bacteria</taxon>
        <taxon>Pseudomonadati</taxon>
        <taxon>Pseudomonadota</taxon>
        <taxon>Gammaproteobacteria</taxon>
        <taxon>Cellvibrionales</taxon>
        <taxon>Cellvibrionaceae</taxon>
        <taxon>Marinagarivorans</taxon>
    </lineage>
</organism>
<dbReference type="RefSeq" id="WP_236984884.1">
    <property type="nucleotide sequence ID" value="NZ_AP023086.1"/>
</dbReference>
<evidence type="ECO:0000256" key="2">
    <source>
        <dbReference type="SAM" id="SignalP"/>
    </source>
</evidence>
<reference evidence="3 4" key="1">
    <citation type="journal article" date="2022" name="IScience">
        <title>An ultrasensitive nanofiber-based assay for enzymatic hydrolysis and deep-sea microbial degradation of cellulose.</title>
        <authorList>
            <person name="Tsudome M."/>
            <person name="Tachioka M."/>
            <person name="Miyazaki M."/>
            <person name="Uchimura K."/>
            <person name="Tsuda M."/>
            <person name="Takaki Y."/>
            <person name="Deguchi S."/>
        </authorList>
    </citation>
    <scope>NUCLEOTIDE SEQUENCE [LARGE SCALE GENOMIC DNA]</scope>
    <source>
        <strain evidence="3 4">GE09</strain>
    </source>
</reference>
<evidence type="ECO:0000313" key="4">
    <source>
        <dbReference type="Proteomes" id="UP001320119"/>
    </source>
</evidence>
<evidence type="ECO:0000313" key="3">
    <source>
        <dbReference type="EMBL" id="BCD99618.1"/>
    </source>
</evidence>
<proteinExistence type="predicted"/>
<protein>
    <recommendedName>
        <fullName evidence="5">DUF1552 domain-containing protein</fullName>
    </recommendedName>
</protein>
<feature type="chain" id="PRO_5043037246" description="DUF1552 domain-containing protein" evidence="2">
    <location>
        <begin position="32"/>
        <end position="459"/>
    </location>
</feature>
<sequence length="459" mass="48043">MKRRSLFKAIAAGSLTAANPLACLLARNAMAQNGTAPVRTIFLFHPNGADGDSFFPNAGSSSLPGMTAPLQSVYNNLVFIDGIAYAGAANTHEGGCAKCLTGRLGANDPHSSIDVLMGKEDWANRASNGITVPSVQMGVGTMWGNDANKRISHDGGTTLDSACDPRIVYPRLFGAAGAVPGGPNAGAGTGGVETQMLSAAKNDLARIQSQIGNLDGQRERLQQHAEALSVLEASFADGGSDMMAQACNIIPDISDAPTFNSNDTDEAWSQTDILPMASQLQQDIAVAALSCGITKTMAFSYGVSVSPVKVPGSGVGDHDASHGSPALHTSSKKWWMAEVANFIKKLANTPDVNGSLLDNTVIVAVSDLGHGNAHDHWRIPMFLASGVNNNVGLVTGRSLDWKNSPHGTVKVIGDGFQHPSINHTDVLDTIRQVAGYNSFEMPNKEGDIFAGWRGGAQPR</sequence>
<name>A0AAN2BLY6_9GAMM</name>
<keyword evidence="4" id="KW-1185">Reference proteome</keyword>
<gene>
    <name evidence="3" type="ORF">MARGE09_P3820</name>
</gene>
<evidence type="ECO:0000256" key="1">
    <source>
        <dbReference type="SAM" id="Coils"/>
    </source>
</evidence>
<dbReference type="KEGG" id="marq:MARGE09_P3820"/>
<feature type="signal peptide" evidence="2">
    <location>
        <begin position="1"/>
        <end position="31"/>
    </location>
</feature>
<keyword evidence="2" id="KW-0732">Signal</keyword>